<protein>
    <submittedName>
        <fullName evidence="7">UPF0761 membrane protein</fullName>
    </submittedName>
</protein>
<feature type="transmembrane region" description="Helical" evidence="6">
    <location>
        <begin position="32"/>
        <end position="57"/>
    </location>
</feature>
<organism evidence="7 8">
    <name type="scientific">Ferrigenium kumadai</name>
    <dbReference type="NCBI Taxonomy" id="1682490"/>
    <lineage>
        <taxon>Bacteria</taxon>
        <taxon>Pseudomonadati</taxon>
        <taxon>Pseudomonadota</taxon>
        <taxon>Betaproteobacteria</taxon>
        <taxon>Nitrosomonadales</taxon>
        <taxon>Gallionellaceae</taxon>
        <taxon>Ferrigenium</taxon>
    </lineage>
</organism>
<keyword evidence="3 6" id="KW-0812">Transmembrane</keyword>
<dbReference type="InterPro" id="IPR017039">
    <property type="entry name" value="Virul_fac_BrkB"/>
</dbReference>
<evidence type="ECO:0000313" key="7">
    <source>
        <dbReference type="EMBL" id="BBJ00580.1"/>
    </source>
</evidence>
<dbReference type="PANTHER" id="PTHR30213">
    <property type="entry name" value="INNER MEMBRANE PROTEIN YHJD"/>
    <property type="match status" value="1"/>
</dbReference>
<dbReference type="EMBL" id="AP019536">
    <property type="protein sequence ID" value="BBJ00580.1"/>
    <property type="molecule type" value="Genomic_DNA"/>
</dbReference>
<evidence type="ECO:0000256" key="1">
    <source>
        <dbReference type="ARBA" id="ARBA00004651"/>
    </source>
</evidence>
<dbReference type="KEGG" id="fku:FGKAn22_22720"/>
<reference evidence="7 8" key="1">
    <citation type="submission" date="2019-03" db="EMBL/GenBank/DDBJ databases">
        <title>Complete genome sequence of Ferrigenium kumadai strain An22, a microaerophilic iron-oxidizing bacterium isolated from a paddy field soil.</title>
        <authorList>
            <person name="Watanabe T."/>
            <person name="Asakawa S."/>
        </authorList>
    </citation>
    <scope>NUCLEOTIDE SEQUENCE [LARGE SCALE GENOMIC DNA]</scope>
    <source>
        <strain evidence="7 8">An22</strain>
    </source>
</reference>
<comment type="subcellular location">
    <subcellularLocation>
        <location evidence="1">Cell membrane</location>
        <topology evidence="1">Multi-pass membrane protein</topology>
    </subcellularLocation>
</comment>
<keyword evidence="5 6" id="KW-0472">Membrane</keyword>
<proteinExistence type="predicted"/>
<dbReference type="GO" id="GO:0005886">
    <property type="term" value="C:plasma membrane"/>
    <property type="evidence" value="ECO:0007669"/>
    <property type="project" value="UniProtKB-SubCell"/>
</dbReference>
<evidence type="ECO:0000256" key="4">
    <source>
        <dbReference type="ARBA" id="ARBA00022989"/>
    </source>
</evidence>
<dbReference type="RefSeq" id="WP_212785806.1">
    <property type="nucleotide sequence ID" value="NZ_AP019536.1"/>
</dbReference>
<evidence type="ECO:0000256" key="5">
    <source>
        <dbReference type="ARBA" id="ARBA00023136"/>
    </source>
</evidence>
<feature type="transmembrane region" description="Helical" evidence="6">
    <location>
        <begin position="188"/>
        <end position="209"/>
    </location>
</feature>
<accession>A0AAN1W0L8</accession>
<dbReference type="Pfam" id="PF03631">
    <property type="entry name" value="Virul_fac_BrkB"/>
    <property type="match status" value="1"/>
</dbReference>
<gene>
    <name evidence="7" type="ORF">FGKAn22_22720</name>
</gene>
<dbReference type="PANTHER" id="PTHR30213:SF0">
    <property type="entry name" value="UPF0761 MEMBRANE PROTEIN YIHY"/>
    <property type="match status" value="1"/>
</dbReference>
<keyword evidence="2" id="KW-1003">Cell membrane</keyword>
<feature type="transmembrane region" description="Helical" evidence="6">
    <location>
        <begin position="249"/>
        <end position="273"/>
    </location>
</feature>
<dbReference type="AlphaFoldDB" id="A0AAN1W0L8"/>
<evidence type="ECO:0000256" key="3">
    <source>
        <dbReference type="ARBA" id="ARBA00022692"/>
    </source>
</evidence>
<evidence type="ECO:0000256" key="6">
    <source>
        <dbReference type="SAM" id="Phobius"/>
    </source>
</evidence>
<sequence>MQLINPRTLHVLRHPVAFALQVLKAFRANQGLLLAGAVAYFALLSIVPLLILMVIALSQVIDQGALLATVRRALEYVVPGESRAVVIELKAFLDNRAVIGWVLLITMLFFSSLGFRVLESAMSVIFRHRMQRLRRNFLVSLLLPFGYITFICALLFAGAIVIADLVAMGAENVVLFGHSWSLSGFSHFLIYSGGLLGEVLLISAIYYFMPVGRLPVHHALIGGVTAALLWEVVRFALRWYFGTLSQVSVVYGSLTTAIVLLTSLEVAATLLLLGAQVIAEYERIEVGEATTLQMRMRTKIK</sequence>
<evidence type="ECO:0000313" key="8">
    <source>
        <dbReference type="Proteomes" id="UP001319121"/>
    </source>
</evidence>
<feature type="transmembrane region" description="Helical" evidence="6">
    <location>
        <begin position="216"/>
        <end position="237"/>
    </location>
</feature>
<evidence type="ECO:0000256" key="2">
    <source>
        <dbReference type="ARBA" id="ARBA00022475"/>
    </source>
</evidence>
<feature type="transmembrane region" description="Helical" evidence="6">
    <location>
        <begin position="98"/>
        <end position="118"/>
    </location>
</feature>
<keyword evidence="4 6" id="KW-1133">Transmembrane helix</keyword>
<dbReference type="Proteomes" id="UP001319121">
    <property type="component" value="Chromosome"/>
</dbReference>
<feature type="transmembrane region" description="Helical" evidence="6">
    <location>
        <begin position="138"/>
        <end position="168"/>
    </location>
</feature>
<name>A0AAN1W0L8_9PROT</name>
<dbReference type="PIRSF" id="PIRSF035875">
    <property type="entry name" value="RNase_BN"/>
    <property type="match status" value="1"/>
</dbReference>
<dbReference type="NCBIfam" id="TIGR00765">
    <property type="entry name" value="yihY_not_rbn"/>
    <property type="match status" value="1"/>
</dbReference>
<keyword evidence="8" id="KW-1185">Reference proteome</keyword>